<accession>A0ACB8YH22</accession>
<proteinExistence type="predicted"/>
<dbReference type="EMBL" id="CM042058">
    <property type="protein sequence ID" value="KAI3684249.1"/>
    <property type="molecule type" value="Genomic_DNA"/>
</dbReference>
<reference evidence="1 2" key="2">
    <citation type="journal article" date="2022" name="Mol. Ecol. Resour.">
        <title>The genomes of chicory, endive, great burdock and yacon provide insights into Asteraceae paleo-polyploidization history and plant inulin production.</title>
        <authorList>
            <person name="Fan W."/>
            <person name="Wang S."/>
            <person name="Wang H."/>
            <person name="Wang A."/>
            <person name="Jiang F."/>
            <person name="Liu H."/>
            <person name="Zhao H."/>
            <person name="Xu D."/>
            <person name="Zhang Y."/>
        </authorList>
    </citation>
    <scope>NUCLEOTIDE SEQUENCE [LARGE SCALE GENOMIC DNA]</scope>
    <source>
        <strain evidence="2">cv. Niubang</strain>
    </source>
</reference>
<reference evidence="2" key="1">
    <citation type="journal article" date="2022" name="Mol. Ecol. Resour.">
        <title>The genomes of chicory, endive, great burdock and yacon provide insights into Asteraceae palaeo-polyploidization history and plant inulin production.</title>
        <authorList>
            <person name="Fan W."/>
            <person name="Wang S."/>
            <person name="Wang H."/>
            <person name="Wang A."/>
            <person name="Jiang F."/>
            <person name="Liu H."/>
            <person name="Zhao H."/>
            <person name="Xu D."/>
            <person name="Zhang Y."/>
        </authorList>
    </citation>
    <scope>NUCLEOTIDE SEQUENCE [LARGE SCALE GENOMIC DNA]</scope>
    <source>
        <strain evidence="2">cv. Niubang</strain>
    </source>
</reference>
<gene>
    <name evidence="1" type="ORF">L6452_33470</name>
</gene>
<keyword evidence="2" id="KW-1185">Reference proteome</keyword>
<organism evidence="1 2">
    <name type="scientific">Arctium lappa</name>
    <name type="common">Greater burdock</name>
    <name type="synonym">Lappa major</name>
    <dbReference type="NCBI Taxonomy" id="4217"/>
    <lineage>
        <taxon>Eukaryota</taxon>
        <taxon>Viridiplantae</taxon>
        <taxon>Streptophyta</taxon>
        <taxon>Embryophyta</taxon>
        <taxon>Tracheophyta</taxon>
        <taxon>Spermatophyta</taxon>
        <taxon>Magnoliopsida</taxon>
        <taxon>eudicotyledons</taxon>
        <taxon>Gunneridae</taxon>
        <taxon>Pentapetalae</taxon>
        <taxon>asterids</taxon>
        <taxon>campanulids</taxon>
        <taxon>Asterales</taxon>
        <taxon>Asteraceae</taxon>
        <taxon>Carduoideae</taxon>
        <taxon>Cardueae</taxon>
        <taxon>Arctiinae</taxon>
        <taxon>Arctium</taxon>
    </lineage>
</organism>
<comment type="caution">
    <text evidence="1">The sequence shown here is derived from an EMBL/GenBank/DDBJ whole genome shotgun (WGS) entry which is preliminary data.</text>
</comment>
<name>A0ACB8YH22_ARCLA</name>
<protein>
    <submittedName>
        <fullName evidence="1">Uncharacterized protein</fullName>
    </submittedName>
</protein>
<sequence length="408" mass="47364">MEFVRNLFESWFKSSNFYSKCKTNITMTMMRIEMIQKRRKAMEKFLRNDVADLLRNGFDSDAYSRAEGLYFEQKRSLCYESVEQFCTLISNHLTAMNDQSECPEECREAVPSLMYAAARVAGLPELRELRNLFSCRYGNSLESFINKEFVKLLKPDRPTKDMKIRMMKEIALEHGIEWDPDSSERKSYKPTSSEHDSSQDNETTRTGHENGWRINVQETRNKDRDDRNRAEKNLENADIQKQADHMRERLLNYWSRTTSLFSSSRETSTSTSPDETPSDDSANRRPFFPFRFMPPPYVKPDRSQDNNKENQEVLNHPNIEVLDDEAAAPPNVRSRRRRRRRGGAPPRAKSHSTECLPDPVATEAQRGHVRSASYQPESTVTPSTGHVHPKLPDYDDIVARFAALRTKS</sequence>
<evidence type="ECO:0000313" key="1">
    <source>
        <dbReference type="EMBL" id="KAI3684249.1"/>
    </source>
</evidence>
<evidence type="ECO:0000313" key="2">
    <source>
        <dbReference type="Proteomes" id="UP001055879"/>
    </source>
</evidence>
<dbReference type="Proteomes" id="UP001055879">
    <property type="component" value="Linkage Group LG12"/>
</dbReference>